<reference evidence="2 3" key="2">
    <citation type="submission" date="2017-06" db="EMBL/GenBank/DDBJ databases">
        <authorList>
            <person name="Kim H.J."/>
            <person name="Triplett B.A."/>
        </authorList>
    </citation>
    <scope>NUCLEOTIDE SEQUENCE [LARGE SCALE GENOMIC DNA]</scope>
    <source>
        <strain evidence="2">Kingella_eburonensis</strain>
    </source>
</reference>
<accession>A0A238TE77</accession>
<name>A0A238TE77_9NEIS</name>
<proteinExistence type="predicted"/>
<sequence>MKKFLTLYVIAFSLTACSFGHYDEKAILRVKQEWQAKLETLPVGANETELTQWLKQNGLLKNGEQPNLSNRKYVTNVPNGYFPFKSSIISCNGLFTELTIRLDEQNRVTTKEIKTFDSCF</sequence>
<dbReference type="RefSeq" id="WP_095062845.1">
    <property type="nucleotide sequence ID" value="NZ_FXUV02000087.1"/>
</dbReference>
<dbReference type="EMBL" id="FXUV01000030">
    <property type="protein sequence ID" value="SMQ12718.1"/>
    <property type="molecule type" value="Genomic_DNA"/>
</dbReference>
<dbReference type="AlphaFoldDB" id="A0A238TE77"/>
<organism evidence="2 3">
    <name type="scientific">Kingella negevensis</name>
    <dbReference type="NCBI Taxonomy" id="1522312"/>
    <lineage>
        <taxon>Bacteria</taxon>
        <taxon>Pseudomonadati</taxon>
        <taxon>Pseudomonadota</taxon>
        <taxon>Betaproteobacteria</taxon>
        <taxon>Neisseriales</taxon>
        <taxon>Neisseriaceae</taxon>
        <taxon>Kingella</taxon>
    </lineage>
</organism>
<evidence type="ECO:0000313" key="2">
    <source>
        <dbReference type="EMBL" id="SNB84607.1"/>
    </source>
</evidence>
<dbReference type="STRING" id="1522312.GCA_900177895_00287"/>
<evidence type="ECO:0000313" key="1">
    <source>
        <dbReference type="EMBL" id="SMQ12718.1"/>
    </source>
</evidence>
<evidence type="ECO:0008006" key="4">
    <source>
        <dbReference type="Google" id="ProtNLM"/>
    </source>
</evidence>
<keyword evidence="3" id="KW-1185">Reference proteome</keyword>
<dbReference type="EMBL" id="FXUV02000087">
    <property type="protein sequence ID" value="SNB84607.1"/>
    <property type="molecule type" value="Genomic_DNA"/>
</dbReference>
<reference evidence="1" key="1">
    <citation type="submission" date="2017-05" db="EMBL/GenBank/DDBJ databases">
        <authorList>
            <person name="Song R."/>
            <person name="Chenine A.L."/>
            <person name="Ruprecht R.M."/>
        </authorList>
    </citation>
    <scope>NUCLEOTIDE SEQUENCE</scope>
    <source>
        <strain evidence="1">Kingella_eburonensis</strain>
    </source>
</reference>
<dbReference type="OrthoDB" id="9866879at2"/>
<protein>
    <recommendedName>
        <fullName evidence="4">Lipoprotein</fullName>
    </recommendedName>
</protein>
<evidence type="ECO:0000313" key="3">
    <source>
        <dbReference type="Proteomes" id="UP000215450"/>
    </source>
</evidence>
<dbReference type="PROSITE" id="PS51257">
    <property type="entry name" value="PROKAR_LIPOPROTEIN"/>
    <property type="match status" value="1"/>
</dbReference>
<dbReference type="Proteomes" id="UP000215450">
    <property type="component" value="Unassembled WGS sequence"/>
</dbReference>
<gene>
    <name evidence="1" type="ORF">KEBURONENSIS_00294</name>
    <name evidence="2" type="ORF">KEBURONENSIS_00664</name>
</gene>